<name>A0A2I0XCW6_9ASPA</name>
<reference evidence="1 2" key="2">
    <citation type="journal article" date="2017" name="Nature">
        <title>The Apostasia genome and the evolution of orchids.</title>
        <authorList>
            <person name="Zhang G.Q."/>
            <person name="Liu K.W."/>
            <person name="Li Z."/>
            <person name="Lohaus R."/>
            <person name="Hsiao Y.Y."/>
            <person name="Niu S.C."/>
            <person name="Wang J.Y."/>
            <person name="Lin Y.C."/>
            <person name="Xu Q."/>
            <person name="Chen L.J."/>
            <person name="Yoshida K."/>
            <person name="Fujiwara S."/>
            <person name="Wang Z.W."/>
            <person name="Zhang Y.Q."/>
            <person name="Mitsuda N."/>
            <person name="Wang M."/>
            <person name="Liu G.H."/>
            <person name="Pecoraro L."/>
            <person name="Huang H.X."/>
            <person name="Xiao X.J."/>
            <person name="Lin M."/>
            <person name="Wu X.Y."/>
            <person name="Wu W.L."/>
            <person name="Chen Y.Y."/>
            <person name="Chang S.B."/>
            <person name="Sakamoto S."/>
            <person name="Ohme-Takagi M."/>
            <person name="Yagi M."/>
            <person name="Zeng S.J."/>
            <person name="Shen C.Y."/>
            <person name="Yeh C.M."/>
            <person name="Luo Y.B."/>
            <person name="Tsai W.C."/>
            <person name="Van de Peer Y."/>
            <person name="Liu Z.J."/>
        </authorList>
    </citation>
    <scope>NUCLEOTIDE SEQUENCE [LARGE SCALE GENOMIC DNA]</scope>
    <source>
        <tissue evidence="1">The whole plant</tissue>
    </source>
</reference>
<evidence type="ECO:0000313" key="2">
    <source>
        <dbReference type="Proteomes" id="UP000233837"/>
    </source>
</evidence>
<dbReference type="EMBL" id="KZ501973">
    <property type="protein sequence ID" value="PKU85743.1"/>
    <property type="molecule type" value="Genomic_DNA"/>
</dbReference>
<dbReference type="AlphaFoldDB" id="A0A2I0XCW6"/>
<proteinExistence type="predicted"/>
<organism evidence="1 2">
    <name type="scientific">Dendrobium catenatum</name>
    <dbReference type="NCBI Taxonomy" id="906689"/>
    <lineage>
        <taxon>Eukaryota</taxon>
        <taxon>Viridiplantae</taxon>
        <taxon>Streptophyta</taxon>
        <taxon>Embryophyta</taxon>
        <taxon>Tracheophyta</taxon>
        <taxon>Spermatophyta</taxon>
        <taxon>Magnoliopsida</taxon>
        <taxon>Liliopsida</taxon>
        <taxon>Asparagales</taxon>
        <taxon>Orchidaceae</taxon>
        <taxon>Epidendroideae</taxon>
        <taxon>Malaxideae</taxon>
        <taxon>Dendrobiinae</taxon>
        <taxon>Dendrobium</taxon>
    </lineage>
</organism>
<sequence length="129" mass="14124">MLSLEVNSGEVIPSGPVSPCVELVGCGVSSPVSKSEGVTTFINVPISVMSNDDAKTHVAKFRNNSVRLQMNWIILDDSYSSQSDREDVLFDEEVLASRIVDQICHNLGGKNCKSKAIRNRLLLLILLFC</sequence>
<gene>
    <name evidence="1" type="ORF">MA16_Dca024812</name>
</gene>
<evidence type="ECO:0000313" key="1">
    <source>
        <dbReference type="EMBL" id="PKU85743.1"/>
    </source>
</evidence>
<protein>
    <submittedName>
        <fullName evidence="1">Uncharacterized protein</fullName>
    </submittedName>
</protein>
<keyword evidence="2" id="KW-1185">Reference proteome</keyword>
<reference evidence="1 2" key="1">
    <citation type="journal article" date="2016" name="Sci. Rep.">
        <title>The Dendrobium catenatum Lindl. genome sequence provides insights into polysaccharide synthase, floral development and adaptive evolution.</title>
        <authorList>
            <person name="Zhang G.Q."/>
            <person name="Xu Q."/>
            <person name="Bian C."/>
            <person name="Tsai W.C."/>
            <person name="Yeh C.M."/>
            <person name="Liu K.W."/>
            <person name="Yoshida K."/>
            <person name="Zhang L.S."/>
            <person name="Chang S.B."/>
            <person name="Chen F."/>
            <person name="Shi Y."/>
            <person name="Su Y.Y."/>
            <person name="Zhang Y.Q."/>
            <person name="Chen L.J."/>
            <person name="Yin Y."/>
            <person name="Lin M."/>
            <person name="Huang H."/>
            <person name="Deng H."/>
            <person name="Wang Z.W."/>
            <person name="Zhu S.L."/>
            <person name="Zhao X."/>
            <person name="Deng C."/>
            <person name="Niu S.C."/>
            <person name="Huang J."/>
            <person name="Wang M."/>
            <person name="Liu G.H."/>
            <person name="Yang H.J."/>
            <person name="Xiao X.J."/>
            <person name="Hsiao Y.Y."/>
            <person name="Wu W.L."/>
            <person name="Chen Y.Y."/>
            <person name="Mitsuda N."/>
            <person name="Ohme-Takagi M."/>
            <person name="Luo Y.B."/>
            <person name="Van de Peer Y."/>
            <person name="Liu Z.J."/>
        </authorList>
    </citation>
    <scope>NUCLEOTIDE SEQUENCE [LARGE SCALE GENOMIC DNA]</scope>
    <source>
        <tissue evidence="1">The whole plant</tissue>
    </source>
</reference>
<dbReference type="Proteomes" id="UP000233837">
    <property type="component" value="Unassembled WGS sequence"/>
</dbReference>
<accession>A0A2I0XCW6</accession>